<name>A0A8X6G6R3_TRICU</name>
<keyword evidence="2" id="KW-1185">Reference proteome</keyword>
<dbReference type="AlphaFoldDB" id="A0A8X6G6R3"/>
<dbReference type="PANTHER" id="PTHR38681">
    <property type="entry name" value="RETROVIRUS-RELATED POL POLYPROTEIN FROM TRANSPOSON 412-LIKE PROTEIN-RELATED"/>
    <property type="match status" value="1"/>
</dbReference>
<dbReference type="Proteomes" id="UP000887116">
    <property type="component" value="Unassembled WGS sequence"/>
</dbReference>
<organism evidence="1 2">
    <name type="scientific">Trichonephila clavata</name>
    <name type="common">Joro spider</name>
    <name type="synonym">Nephila clavata</name>
    <dbReference type="NCBI Taxonomy" id="2740835"/>
    <lineage>
        <taxon>Eukaryota</taxon>
        <taxon>Metazoa</taxon>
        <taxon>Ecdysozoa</taxon>
        <taxon>Arthropoda</taxon>
        <taxon>Chelicerata</taxon>
        <taxon>Arachnida</taxon>
        <taxon>Araneae</taxon>
        <taxon>Araneomorphae</taxon>
        <taxon>Entelegynae</taxon>
        <taxon>Araneoidea</taxon>
        <taxon>Nephilidae</taxon>
        <taxon>Trichonephila</taxon>
    </lineage>
</organism>
<sequence>MPAQDFFTKFICNYVQDLQPTLVSRHSKSNVLSTKFFLTVLTYVFVRQGCVRRPLQQPCDVPSEIISHNNKFFTLLIKGKKSVISVDRLKPALWRSRIQYSSTPD</sequence>
<dbReference type="OrthoDB" id="6501762at2759"/>
<dbReference type="PANTHER" id="PTHR38681:SF1">
    <property type="entry name" value="RETROVIRUS-RELATED POL POLYPROTEIN FROM TRANSPOSON 412-LIKE PROTEIN"/>
    <property type="match status" value="1"/>
</dbReference>
<proteinExistence type="predicted"/>
<evidence type="ECO:0000313" key="1">
    <source>
        <dbReference type="EMBL" id="GFQ75553.1"/>
    </source>
</evidence>
<accession>A0A8X6G6R3</accession>
<reference evidence="1" key="1">
    <citation type="submission" date="2020-07" db="EMBL/GenBank/DDBJ databases">
        <title>Multicomponent nature underlies the extraordinary mechanical properties of spider dragline silk.</title>
        <authorList>
            <person name="Kono N."/>
            <person name="Nakamura H."/>
            <person name="Mori M."/>
            <person name="Yoshida Y."/>
            <person name="Ohtoshi R."/>
            <person name="Malay A.D."/>
            <person name="Moran D.A.P."/>
            <person name="Tomita M."/>
            <person name="Numata K."/>
            <person name="Arakawa K."/>
        </authorList>
    </citation>
    <scope>NUCLEOTIDE SEQUENCE</scope>
</reference>
<comment type="caution">
    <text evidence="1">The sequence shown here is derived from an EMBL/GenBank/DDBJ whole genome shotgun (WGS) entry which is preliminary data.</text>
</comment>
<protein>
    <submittedName>
        <fullName evidence="1">Uncharacterized protein</fullName>
    </submittedName>
</protein>
<evidence type="ECO:0000313" key="2">
    <source>
        <dbReference type="Proteomes" id="UP000887116"/>
    </source>
</evidence>
<gene>
    <name evidence="1" type="ORF">TNCT_647191</name>
</gene>
<dbReference type="EMBL" id="BMAO01001747">
    <property type="protein sequence ID" value="GFQ75553.1"/>
    <property type="molecule type" value="Genomic_DNA"/>
</dbReference>